<evidence type="ECO:0000313" key="1">
    <source>
        <dbReference type="EMBL" id="KKN77853.1"/>
    </source>
</evidence>
<gene>
    <name evidence="1" type="ORF">LCGC14_0355900</name>
</gene>
<accession>A0A0F9WHJ5</accession>
<proteinExistence type="predicted"/>
<comment type="caution">
    <text evidence="1">The sequence shown here is derived from an EMBL/GenBank/DDBJ whole genome shotgun (WGS) entry which is preliminary data.</text>
</comment>
<dbReference type="EMBL" id="LAZR01000272">
    <property type="protein sequence ID" value="KKN77853.1"/>
    <property type="molecule type" value="Genomic_DNA"/>
</dbReference>
<reference evidence="1" key="1">
    <citation type="journal article" date="2015" name="Nature">
        <title>Complex archaea that bridge the gap between prokaryotes and eukaryotes.</title>
        <authorList>
            <person name="Spang A."/>
            <person name="Saw J.H."/>
            <person name="Jorgensen S.L."/>
            <person name="Zaremba-Niedzwiedzka K."/>
            <person name="Martijn J."/>
            <person name="Lind A.E."/>
            <person name="van Eijk R."/>
            <person name="Schleper C."/>
            <person name="Guy L."/>
            <person name="Ettema T.J."/>
        </authorList>
    </citation>
    <scope>NUCLEOTIDE SEQUENCE</scope>
</reference>
<protein>
    <submittedName>
        <fullName evidence="1">Uncharacterized protein</fullName>
    </submittedName>
</protein>
<dbReference type="AlphaFoldDB" id="A0A0F9WHJ5"/>
<organism evidence="1">
    <name type="scientific">marine sediment metagenome</name>
    <dbReference type="NCBI Taxonomy" id="412755"/>
    <lineage>
        <taxon>unclassified sequences</taxon>
        <taxon>metagenomes</taxon>
        <taxon>ecological metagenomes</taxon>
    </lineage>
</organism>
<sequence length="169" mass="19107">MIPKLVQKVWKVIQDISIEHHKEMYSMLGVKLSPKDYDPESWYGGMSHPHTGKCLPKKYQLKATIARLLMGIATERPVGKEKSDTYLWIVWPEGDGVPIYQHSVHGVNWLSNKPVDYHDGTFGMVPKCRLKPSKGKLLSSGQYGLGVPYTIACSLWTKNVVDTLPELEN</sequence>
<name>A0A0F9WHJ5_9ZZZZ</name>